<evidence type="ECO:0000256" key="5">
    <source>
        <dbReference type="PROSITE-ProRule" id="PRU00282"/>
    </source>
</evidence>
<accession>A0A167EZ86</accession>
<dbReference type="GO" id="GO:0016020">
    <property type="term" value="C:membrane"/>
    <property type="evidence" value="ECO:0007669"/>
    <property type="project" value="UniProtKB-SubCell"/>
</dbReference>
<reference evidence="7 8" key="1">
    <citation type="submission" date="2016-02" db="EMBL/GenBank/DDBJ databases">
        <title>Complete genome sequence and transcriptome regulation of the pentose utilising yeast Sugiyamaella lignohabitans.</title>
        <authorList>
            <person name="Bellasio M."/>
            <person name="Peymann A."/>
            <person name="Valli M."/>
            <person name="Sipitzky M."/>
            <person name="Graf A."/>
            <person name="Sauer M."/>
            <person name="Marx H."/>
            <person name="Mattanovich D."/>
        </authorList>
    </citation>
    <scope>NUCLEOTIDE SEQUENCE [LARGE SCALE GENOMIC DNA]</scope>
    <source>
        <strain evidence="7 8">CBS 10342</strain>
    </source>
</reference>
<keyword evidence="3" id="KW-1133">Transmembrane helix</keyword>
<dbReference type="KEGG" id="slb:AWJ20_2239"/>
<dbReference type="InterPro" id="IPR023395">
    <property type="entry name" value="MCP_dom_sf"/>
</dbReference>
<dbReference type="AlphaFoldDB" id="A0A167EZ86"/>
<keyword evidence="4 5" id="KW-0472">Membrane</keyword>
<proteinExistence type="inferred from homology"/>
<evidence type="ECO:0000313" key="8">
    <source>
        <dbReference type="Proteomes" id="UP000189580"/>
    </source>
</evidence>
<keyword evidence="8" id="KW-1185">Reference proteome</keyword>
<comment type="similarity">
    <text evidence="6">Belongs to the mitochondrial carrier (TC 2.A.29) family.</text>
</comment>
<dbReference type="GeneID" id="30034128"/>
<sequence>MAVISKQLITSATAATTVAAAPLSPWGKAVAGALAAMAANALVYPLDIVKTRLQVQTEDDDLETGEKRVK</sequence>
<dbReference type="EMBL" id="CP014503">
    <property type="protein sequence ID" value="ANB14634.1"/>
    <property type="molecule type" value="Genomic_DNA"/>
</dbReference>
<dbReference type="PROSITE" id="PS50920">
    <property type="entry name" value="SOLCAR"/>
    <property type="match status" value="1"/>
</dbReference>
<keyword evidence="6" id="KW-0813">Transport</keyword>
<evidence type="ECO:0000313" key="7">
    <source>
        <dbReference type="EMBL" id="ANB14634.1"/>
    </source>
</evidence>
<dbReference type="InterPro" id="IPR018108">
    <property type="entry name" value="MCP_transmembrane"/>
</dbReference>
<gene>
    <name evidence="7" type="ORF">AWJ20_2239</name>
</gene>
<keyword evidence="2 5" id="KW-0812">Transmembrane</keyword>
<organism evidence="7 8">
    <name type="scientific">Sugiyamaella lignohabitans</name>
    <dbReference type="NCBI Taxonomy" id="796027"/>
    <lineage>
        <taxon>Eukaryota</taxon>
        <taxon>Fungi</taxon>
        <taxon>Dikarya</taxon>
        <taxon>Ascomycota</taxon>
        <taxon>Saccharomycotina</taxon>
        <taxon>Dipodascomycetes</taxon>
        <taxon>Dipodascales</taxon>
        <taxon>Trichomonascaceae</taxon>
        <taxon>Sugiyamaella</taxon>
    </lineage>
</organism>
<evidence type="ECO:0000256" key="2">
    <source>
        <dbReference type="ARBA" id="ARBA00022692"/>
    </source>
</evidence>
<dbReference type="Pfam" id="PF00153">
    <property type="entry name" value="Mito_carr"/>
    <property type="match status" value="1"/>
</dbReference>
<dbReference type="Proteomes" id="UP000189580">
    <property type="component" value="Chromosome b"/>
</dbReference>
<dbReference type="RefSeq" id="XP_018737111.1">
    <property type="nucleotide sequence ID" value="XM_018879170.1"/>
</dbReference>
<dbReference type="Gene3D" id="1.50.40.10">
    <property type="entry name" value="Mitochondrial carrier domain"/>
    <property type="match status" value="1"/>
</dbReference>
<evidence type="ECO:0000256" key="6">
    <source>
        <dbReference type="RuleBase" id="RU000488"/>
    </source>
</evidence>
<dbReference type="SUPFAM" id="SSF103506">
    <property type="entry name" value="Mitochondrial carrier"/>
    <property type="match status" value="1"/>
</dbReference>
<comment type="subcellular location">
    <subcellularLocation>
        <location evidence="1">Membrane</location>
        <topology evidence="1">Multi-pass membrane protein</topology>
    </subcellularLocation>
</comment>
<evidence type="ECO:0000256" key="1">
    <source>
        <dbReference type="ARBA" id="ARBA00004141"/>
    </source>
</evidence>
<name>A0A167EZ86_9ASCO</name>
<evidence type="ECO:0000256" key="3">
    <source>
        <dbReference type="ARBA" id="ARBA00022989"/>
    </source>
</evidence>
<protein>
    <submittedName>
        <fullName evidence="7">Uncharacterized protein</fullName>
    </submittedName>
</protein>
<feature type="repeat" description="Solcar" evidence="5">
    <location>
        <begin position="23"/>
        <end position="70"/>
    </location>
</feature>
<evidence type="ECO:0000256" key="4">
    <source>
        <dbReference type="ARBA" id="ARBA00023136"/>
    </source>
</evidence>